<feature type="domain" description="DUF2345" evidence="3">
    <location>
        <begin position="740"/>
        <end position="900"/>
    </location>
</feature>
<evidence type="ECO:0000313" key="6">
    <source>
        <dbReference type="Proteomes" id="UP000290637"/>
    </source>
</evidence>
<dbReference type="Pfam" id="PF13296">
    <property type="entry name" value="T6SS_Vgr"/>
    <property type="match status" value="1"/>
</dbReference>
<dbReference type="AlphaFoldDB" id="A0A4P6L3C8"/>
<dbReference type="SUPFAM" id="SSF69255">
    <property type="entry name" value="gp5 N-terminal domain-like"/>
    <property type="match status" value="1"/>
</dbReference>
<evidence type="ECO:0000259" key="4">
    <source>
        <dbReference type="Pfam" id="PF13296"/>
    </source>
</evidence>
<dbReference type="NCBIfam" id="TIGR01646">
    <property type="entry name" value="vgr_GE"/>
    <property type="match status" value="1"/>
</dbReference>
<dbReference type="Pfam" id="PF04717">
    <property type="entry name" value="Phage_base_V"/>
    <property type="match status" value="1"/>
</dbReference>
<dbReference type="RefSeq" id="WP_130189056.1">
    <property type="nucleotide sequence ID" value="NZ_CP035913.1"/>
</dbReference>
<dbReference type="InterPro" id="IPR006533">
    <property type="entry name" value="T6SS_Vgr_RhsGE"/>
</dbReference>
<comment type="similarity">
    <text evidence="1">Belongs to the VgrG protein family.</text>
</comment>
<keyword evidence="6" id="KW-1185">Reference proteome</keyword>
<name>A0A4P6L3C8_9BURK</name>
<dbReference type="InterPro" id="IPR006531">
    <property type="entry name" value="Gp5/Vgr_OB"/>
</dbReference>
<evidence type="ECO:0000313" key="5">
    <source>
        <dbReference type="EMBL" id="QBE65947.1"/>
    </source>
</evidence>
<reference evidence="5 6" key="1">
    <citation type="submission" date="2019-02" db="EMBL/GenBank/DDBJ databases">
        <title>Draft Genome Sequences of Six Type Strains of the Genus Massilia.</title>
        <authorList>
            <person name="Miess H."/>
            <person name="Frediansyhah A."/>
            <person name="Gross H."/>
        </authorList>
    </citation>
    <scope>NUCLEOTIDE SEQUENCE [LARGE SCALE GENOMIC DNA]</scope>
    <source>
        <strain evidence="5 6">DSM 17473</strain>
    </source>
</reference>
<dbReference type="Gene3D" id="3.55.50.10">
    <property type="entry name" value="Baseplate protein-like domains"/>
    <property type="match status" value="1"/>
</dbReference>
<dbReference type="Gene3D" id="2.40.50.230">
    <property type="entry name" value="Gp5 N-terminal domain"/>
    <property type="match status" value="1"/>
</dbReference>
<organism evidence="5 6">
    <name type="scientific">Pseudoduganella lutea</name>
    <dbReference type="NCBI Taxonomy" id="321985"/>
    <lineage>
        <taxon>Bacteria</taxon>
        <taxon>Pseudomonadati</taxon>
        <taxon>Pseudomonadota</taxon>
        <taxon>Betaproteobacteria</taxon>
        <taxon>Burkholderiales</taxon>
        <taxon>Oxalobacteraceae</taxon>
        <taxon>Telluria group</taxon>
        <taxon>Pseudoduganella</taxon>
    </lineage>
</organism>
<evidence type="ECO:0000259" key="3">
    <source>
        <dbReference type="Pfam" id="PF10106"/>
    </source>
</evidence>
<dbReference type="SUPFAM" id="SSF69279">
    <property type="entry name" value="Phage tail proteins"/>
    <property type="match status" value="2"/>
</dbReference>
<dbReference type="EMBL" id="CP035913">
    <property type="protein sequence ID" value="QBE65947.1"/>
    <property type="molecule type" value="Genomic_DNA"/>
</dbReference>
<protein>
    <submittedName>
        <fullName evidence="5">Type VI secretion system tip protein VgrG</fullName>
    </submittedName>
</protein>
<dbReference type="InterPro" id="IPR028244">
    <property type="entry name" value="T6SS_Rhs_Vgr_dom"/>
</dbReference>
<dbReference type="Pfam" id="PF05954">
    <property type="entry name" value="Phage_GPD"/>
    <property type="match status" value="1"/>
</dbReference>
<evidence type="ECO:0000259" key="2">
    <source>
        <dbReference type="Pfam" id="PF04717"/>
    </source>
</evidence>
<dbReference type="Proteomes" id="UP000290637">
    <property type="component" value="Chromosome"/>
</dbReference>
<evidence type="ECO:0000256" key="1">
    <source>
        <dbReference type="ARBA" id="ARBA00005558"/>
    </source>
</evidence>
<proteinExistence type="inferred from homology"/>
<dbReference type="Gene3D" id="4.10.220.110">
    <property type="match status" value="1"/>
</dbReference>
<feature type="domain" description="Gp5/Type VI secretion system Vgr protein OB-fold" evidence="2">
    <location>
        <begin position="484"/>
        <end position="536"/>
    </location>
</feature>
<sequence length="1013" mass="107193">MSVTSDTQLVQAVLSALAGFTQSSRLLRLKTPLGADVLLAESLHGEEGIDGGFRLQVAALSQDAALRLKSLLGQPALLQLQTAPGQSERTFHGHVTAAELCGANGGLARYRLTIEPWTAFLALGRDSRIFQDRSVPDIIDAVFESYHGKGALAPAWRIEADRALYPVRSLVTQYQESDWAFVQRLMREEGLFAFFEHSGDAASATLGTHTLVIADSNDAFGPNPQETVRFTQPGAVMAADSIDRWRTETRLLTNAIELRSWDYRARATRAVGVSAATDIELRSSDIPGAYAYPNEKHGERIAERQLQALEASREVHVGAGTVRTLAPGTTLTLSGHATHDGNRFLVVRVRHLAHNNLQADTASQLVRRLGEDPVAVLNTQALAHSLHATGRRIAERPVYRNSFDAIRADIPYRSSRADGQGHLLHPRPTVQGQQTAIVVGPPGVPVHTDRDHRIKVQFHWQRGIASHSRLDHPAPEGHAGAPADDQAGTWVRVATPLAPVAGANWGANALPRVGQEVLVDFIDGNIDRPIVIGAVYNGKGDRDAQGNGVARGTGAATGNAAAWFPGESGAHAHAAVLSGFKSQAMRDSAGGTGAYSQLVFDDSPGQPRVALQQHAKAHEGTAELNLGHLRHQADNQRLDPAGFGAELKAEHSVALRAARGMLLATDTASAGSSALDSGPALSQVEQSQQLLKSLAKTAQKHNARLPREPAPDELPAVAALGASGEVLQATATGGQGNQGGAGTAAAYSAPHLQLSSPSGIAALTPASTVVSAGGVTSLGAGQDINLASQGNIFHVVKAGISLFTYGKAQAASKPNQETGIRLHAASGKVSSQSQSGPTRITADKAITVASVAKSVSVAAKEHVLLTAQGASLRLSGGNIEVHGPGTMAFKASKKELAGPAQAAPLSLSLPKPDTLVDQDLARFSQQFDLSHLAYNEDGFFSSENKPYSVYTRDGKFLTSGTTNDDGLTGRIYTDESTDLIVLIGESNWHLEEHFEYDDNIDEVVLHVKDGDEE</sequence>
<feature type="domain" description="Putative type VI secretion system Rhs element associated Vgr" evidence="4">
    <location>
        <begin position="592"/>
        <end position="698"/>
    </location>
</feature>
<accession>A0A4P6L3C8</accession>
<dbReference type="NCBIfam" id="TIGR03361">
    <property type="entry name" value="VI_Rhs_Vgr"/>
    <property type="match status" value="1"/>
</dbReference>
<dbReference type="Gene3D" id="2.30.110.50">
    <property type="match status" value="1"/>
</dbReference>
<dbReference type="KEGG" id="plue:EWM63_25615"/>
<gene>
    <name evidence="5" type="ORF">EWM63_25615</name>
</gene>
<dbReference type="OrthoDB" id="1907165at2"/>
<dbReference type="InterPro" id="IPR017847">
    <property type="entry name" value="T6SS_RhsGE_Vgr_subset"/>
</dbReference>
<dbReference type="InterPro" id="IPR037026">
    <property type="entry name" value="Vgr_OB-fold_dom_sf"/>
</dbReference>
<dbReference type="InterPro" id="IPR018769">
    <property type="entry name" value="VgrG2_DUF2345"/>
</dbReference>
<dbReference type="Pfam" id="PF10106">
    <property type="entry name" value="DUF2345"/>
    <property type="match status" value="1"/>
</dbReference>